<dbReference type="RefSeq" id="WP_211913417.1">
    <property type="nucleotide sequence ID" value="NZ_CP036498.1"/>
</dbReference>
<feature type="transmembrane region" description="Helical" evidence="6">
    <location>
        <begin position="91"/>
        <end position="115"/>
    </location>
</feature>
<evidence type="ECO:0000256" key="6">
    <source>
        <dbReference type="SAM" id="Phobius"/>
    </source>
</evidence>
<name>A0ABX8AIM2_9BRAD</name>
<evidence type="ECO:0000256" key="5">
    <source>
        <dbReference type="ARBA" id="ARBA00023136"/>
    </source>
</evidence>
<evidence type="ECO:0000256" key="1">
    <source>
        <dbReference type="ARBA" id="ARBA00004651"/>
    </source>
</evidence>
<evidence type="ECO:0000256" key="4">
    <source>
        <dbReference type="ARBA" id="ARBA00022989"/>
    </source>
</evidence>
<reference evidence="7 8" key="1">
    <citation type="submission" date="2019-02" db="EMBL/GenBank/DDBJ databases">
        <title>Emended description of the genus Rhodopseudomonas and description of Rhodopseudomonas albus sp. nov., a non-phototrophic, heavy-metal-tolerant bacterium isolated from garden soil.</title>
        <authorList>
            <person name="Bao Z."/>
            <person name="Cao W.W."/>
            <person name="Sato Y."/>
            <person name="Nishizawa T."/>
            <person name="Zhao J."/>
            <person name="Guo Y."/>
            <person name="Ohta H."/>
        </authorList>
    </citation>
    <scope>NUCLEOTIDE SEQUENCE [LARGE SCALE GENOMIC DNA]</scope>
    <source>
        <strain evidence="7 8">SK50-23</strain>
    </source>
</reference>
<keyword evidence="5 6" id="KW-0472">Membrane</keyword>
<keyword evidence="3 6" id="KW-0812">Transmembrane</keyword>
<evidence type="ECO:0000313" key="7">
    <source>
        <dbReference type="EMBL" id="QUS42243.1"/>
    </source>
</evidence>
<comment type="subcellular location">
    <subcellularLocation>
        <location evidence="1">Cell membrane</location>
        <topology evidence="1">Multi-pass membrane protein</topology>
    </subcellularLocation>
</comment>
<keyword evidence="8" id="KW-1185">Reference proteome</keyword>
<feature type="transmembrane region" description="Helical" evidence="6">
    <location>
        <begin position="25"/>
        <end position="42"/>
    </location>
</feature>
<evidence type="ECO:0000256" key="2">
    <source>
        <dbReference type="ARBA" id="ARBA00022475"/>
    </source>
</evidence>
<proteinExistence type="predicted"/>
<dbReference type="InterPro" id="IPR005538">
    <property type="entry name" value="LrgA/CidA"/>
</dbReference>
<sequence length="127" mass="13350">MIANLALILLCQLIGEAVVRGAKLVVPGPVIGMGLLFVYLIVRDRYLSSEREPKQKVEATAKGLLASLALLFVPAGVGVTQNLDLIADRGIAIFLALTVSVIATLLATVLTFIMISRLMGSGGESTD</sequence>
<dbReference type="Proteomes" id="UP000682843">
    <property type="component" value="Chromosome"/>
</dbReference>
<evidence type="ECO:0000256" key="3">
    <source>
        <dbReference type="ARBA" id="ARBA00022692"/>
    </source>
</evidence>
<dbReference type="Pfam" id="PF03788">
    <property type="entry name" value="LrgA"/>
    <property type="match status" value="1"/>
</dbReference>
<dbReference type="PANTHER" id="PTHR33931">
    <property type="entry name" value="HOLIN-LIKE PROTEIN CIDA-RELATED"/>
    <property type="match status" value="1"/>
</dbReference>
<organism evidence="7 8">
    <name type="scientific">Tardiphaga alba</name>
    <dbReference type="NCBI Taxonomy" id="340268"/>
    <lineage>
        <taxon>Bacteria</taxon>
        <taxon>Pseudomonadati</taxon>
        <taxon>Pseudomonadota</taxon>
        <taxon>Alphaproteobacteria</taxon>
        <taxon>Hyphomicrobiales</taxon>
        <taxon>Nitrobacteraceae</taxon>
        <taxon>Tardiphaga</taxon>
    </lineage>
</organism>
<dbReference type="PANTHER" id="PTHR33931:SF2">
    <property type="entry name" value="HOLIN-LIKE PROTEIN CIDA"/>
    <property type="match status" value="1"/>
</dbReference>
<accession>A0ABX8AIM2</accession>
<evidence type="ECO:0000313" key="8">
    <source>
        <dbReference type="Proteomes" id="UP000682843"/>
    </source>
</evidence>
<keyword evidence="4 6" id="KW-1133">Transmembrane helix</keyword>
<dbReference type="EMBL" id="CP036498">
    <property type="protein sequence ID" value="QUS42243.1"/>
    <property type="molecule type" value="Genomic_DNA"/>
</dbReference>
<gene>
    <name evidence="7" type="ORF">RPMA_03670</name>
</gene>
<protein>
    <submittedName>
        <fullName evidence="7">CidA/LrgA family protein</fullName>
    </submittedName>
</protein>
<keyword evidence="2" id="KW-1003">Cell membrane</keyword>
<feature type="transmembrane region" description="Helical" evidence="6">
    <location>
        <begin position="63"/>
        <end position="79"/>
    </location>
</feature>